<feature type="domain" description="R3H" evidence="1">
    <location>
        <begin position="98"/>
        <end position="164"/>
    </location>
</feature>
<evidence type="ECO:0000313" key="2">
    <source>
        <dbReference type="EMBL" id="MBI2678077.1"/>
    </source>
</evidence>
<dbReference type="Pfam" id="PF01424">
    <property type="entry name" value="R3H"/>
    <property type="match status" value="1"/>
</dbReference>
<evidence type="ECO:0000259" key="1">
    <source>
        <dbReference type="PROSITE" id="PS51061"/>
    </source>
</evidence>
<dbReference type="PROSITE" id="PS51061">
    <property type="entry name" value="R3H"/>
    <property type="match status" value="1"/>
</dbReference>
<dbReference type="InterPro" id="IPR039247">
    <property type="entry name" value="KhpB"/>
</dbReference>
<dbReference type="Proteomes" id="UP000779809">
    <property type="component" value="Unassembled WGS sequence"/>
</dbReference>
<dbReference type="GO" id="GO:0003677">
    <property type="term" value="F:DNA binding"/>
    <property type="evidence" value="ECO:0007669"/>
    <property type="project" value="UniProtKB-KW"/>
</dbReference>
<accession>A0A932A7P4</accession>
<name>A0A932A7P4_9BACT</name>
<dbReference type="CDD" id="cd02644">
    <property type="entry name" value="R3H_jag"/>
    <property type="match status" value="1"/>
</dbReference>
<gene>
    <name evidence="2" type="ORF">HYX28_04800</name>
</gene>
<dbReference type="Gene3D" id="3.30.1370.50">
    <property type="entry name" value="R3H-like domain"/>
    <property type="match status" value="1"/>
</dbReference>
<dbReference type="PANTHER" id="PTHR35800">
    <property type="entry name" value="PROTEIN JAG"/>
    <property type="match status" value="1"/>
</dbReference>
<dbReference type="InterPro" id="IPR036867">
    <property type="entry name" value="R3H_dom_sf"/>
</dbReference>
<evidence type="ECO:0000313" key="3">
    <source>
        <dbReference type="Proteomes" id="UP000779809"/>
    </source>
</evidence>
<dbReference type="InterPro" id="IPR001374">
    <property type="entry name" value="R3H_dom"/>
</dbReference>
<sequence>MPLDDKVAAAKHIDALLKRLIPAGGFQLKWRITVDPAVPENSPERPAILVELGGPDSPAVLAQNAELLRSFETVALKSLRLESEEHDLVIFDCRNYRSGRLEELTQAAGHAAERVRRTGQPYSFSPMSARERRIVHLALKAHGDLFTQSEGEGMRRYVVVSLKEEESRGNSAR</sequence>
<dbReference type="SUPFAM" id="SSF82708">
    <property type="entry name" value="R3H domain"/>
    <property type="match status" value="1"/>
</dbReference>
<dbReference type="PANTHER" id="PTHR35800:SF1">
    <property type="entry name" value="RNA-BINDING PROTEIN KHPB"/>
    <property type="match status" value="1"/>
</dbReference>
<dbReference type="SMART" id="SM00393">
    <property type="entry name" value="R3H"/>
    <property type="match status" value="1"/>
</dbReference>
<comment type="caution">
    <text evidence="2">The sequence shown here is derived from an EMBL/GenBank/DDBJ whole genome shotgun (WGS) entry which is preliminary data.</text>
</comment>
<dbReference type="InterPro" id="IPR034079">
    <property type="entry name" value="R3H_KhpB"/>
</dbReference>
<dbReference type="EMBL" id="JACPNR010000006">
    <property type="protein sequence ID" value="MBI2678077.1"/>
    <property type="molecule type" value="Genomic_DNA"/>
</dbReference>
<keyword evidence="2" id="KW-0238">DNA-binding</keyword>
<proteinExistence type="predicted"/>
<reference evidence="2" key="1">
    <citation type="submission" date="2020-07" db="EMBL/GenBank/DDBJ databases">
        <title>Huge and variable diversity of episymbiotic CPR bacteria and DPANN archaea in groundwater ecosystems.</title>
        <authorList>
            <person name="He C.Y."/>
            <person name="Keren R."/>
            <person name="Whittaker M."/>
            <person name="Farag I.F."/>
            <person name="Doudna J."/>
            <person name="Cate J.H.D."/>
            <person name="Banfield J.F."/>
        </authorList>
    </citation>
    <scope>NUCLEOTIDE SEQUENCE</scope>
    <source>
        <strain evidence="2">NC_groundwater_580_Pr5_B-0.1um_64_19</strain>
    </source>
</reference>
<dbReference type="AlphaFoldDB" id="A0A932A7P4"/>
<protein>
    <submittedName>
        <fullName evidence="2">Single-stranded DNA-binding protein</fullName>
    </submittedName>
</protein>
<dbReference type="GO" id="GO:0003723">
    <property type="term" value="F:RNA binding"/>
    <property type="evidence" value="ECO:0007669"/>
    <property type="project" value="InterPro"/>
</dbReference>
<organism evidence="2 3">
    <name type="scientific">Candidatus Korobacter versatilis</name>
    <dbReference type="NCBI Taxonomy" id="658062"/>
    <lineage>
        <taxon>Bacteria</taxon>
        <taxon>Pseudomonadati</taxon>
        <taxon>Acidobacteriota</taxon>
        <taxon>Terriglobia</taxon>
        <taxon>Terriglobales</taxon>
        <taxon>Candidatus Korobacteraceae</taxon>
        <taxon>Candidatus Korobacter</taxon>
    </lineage>
</organism>